<dbReference type="Proteomes" id="UP000325313">
    <property type="component" value="Unassembled WGS sequence"/>
</dbReference>
<dbReference type="EMBL" id="VSWC01000171">
    <property type="protein sequence ID" value="KAA1070680.1"/>
    <property type="molecule type" value="Genomic_DNA"/>
</dbReference>
<protein>
    <submittedName>
        <fullName evidence="1">Uncharacterized protein</fullName>
    </submittedName>
</protein>
<keyword evidence="3" id="KW-1185">Reference proteome</keyword>
<evidence type="ECO:0000313" key="2">
    <source>
        <dbReference type="EMBL" id="KAA1125783.1"/>
    </source>
</evidence>
<dbReference type="AlphaFoldDB" id="A0A5B0M3X9"/>
<evidence type="ECO:0000313" key="4">
    <source>
        <dbReference type="Proteomes" id="UP000325313"/>
    </source>
</evidence>
<reference evidence="3 4" key="1">
    <citation type="submission" date="2019-05" db="EMBL/GenBank/DDBJ databases">
        <title>Emergence of the Ug99 lineage of the wheat stem rust pathogen through somatic hybridization.</title>
        <authorList>
            <person name="Li F."/>
            <person name="Upadhyaya N.M."/>
            <person name="Sperschneider J."/>
            <person name="Matny O."/>
            <person name="Nguyen-Phuc H."/>
            <person name="Mago R."/>
            <person name="Raley C."/>
            <person name="Miller M.E."/>
            <person name="Silverstein K.A.T."/>
            <person name="Henningsen E."/>
            <person name="Hirsch C.D."/>
            <person name="Visser B."/>
            <person name="Pretorius Z.A."/>
            <person name="Steffenson B.J."/>
            <person name="Schwessinger B."/>
            <person name="Dodds P.N."/>
            <person name="Figueroa M."/>
        </authorList>
    </citation>
    <scope>NUCLEOTIDE SEQUENCE [LARGE SCALE GENOMIC DNA]</scope>
    <source>
        <strain evidence="1">21-0</strain>
        <strain evidence="2 4">Ug99</strain>
    </source>
</reference>
<sequence>MGGKSGIRKRLIDDLDPMAVESMGVFTSIKDRLKPVLDGGVSPIDDWLKPVIDGGVSPIDDRSKPVIDGGVCLHQGPVKTGP</sequence>
<organism evidence="1 3">
    <name type="scientific">Puccinia graminis f. sp. tritici</name>
    <dbReference type="NCBI Taxonomy" id="56615"/>
    <lineage>
        <taxon>Eukaryota</taxon>
        <taxon>Fungi</taxon>
        <taxon>Dikarya</taxon>
        <taxon>Basidiomycota</taxon>
        <taxon>Pucciniomycotina</taxon>
        <taxon>Pucciniomycetes</taxon>
        <taxon>Pucciniales</taxon>
        <taxon>Pucciniaceae</taxon>
        <taxon>Puccinia</taxon>
    </lineage>
</organism>
<dbReference type="EMBL" id="VDEP01000175">
    <property type="protein sequence ID" value="KAA1125783.1"/>
    <property type="molecule type" value="Genomic_DNA"/>
</dbReference>
<name>A0A5B0M3X9_PUCGR</name>
<gene>
    <name evidence="1" type="ORF">PGT21_020996</name>
    <name evidence="2" type="ORF">PGTUg99_019609</name>
</gene>
<dbReference type="Proteomes" id="UP000324748">
    <property type="component" value="Unassembled WGS sequence"/>
</dbReference>
<evidence type="ECO:0000313" key="1">
    <source>
        <dbReference type="EMBL" id="KAA1070680.1"/>
    </source>
</evidence>
<evidence type="ECO:0000313" key="3">
    <source>
        <dbReference type="Proteomes" id="UP000324748"/>
    </source>
</evidence>
<comment type="caution">
    <text evidence="1">The sequence shown here is derived from an EMBL/GenBank/DDBJ whole genome shotgun (WGS) entry which is preliminary data.</text>
</comment>
<accession>A0A5B0M3X9</accession>
<proteinExistence type="predicted"/>